<dbReference type="Pfam" id="PF00672">
    <property type="entry name" value="HAMP"/>
    <property type="match status" value="1"/>
</dbReference>
<dbReference type="RefSeq" id="WP_075398527.1">
    <property type="nucleotide sequence ID" value="NZ_MSDU01000019.1"/>
</dbReference>
<dbReference type="Pfam" id="PF12729">
    <property type="entry name" value="4HB_MCP_1"/>
    <property type="match status" value="1"/>
</dbReference>
<dbReference type="InterPro" id="IPR024478">
    <property type="entry name" value="HlyB_4HB_MCP"/>
</dbReference>
<dbReference type="InterPro" id="IPR004089">
    <property type="entry name" value="MCPsignal_dom"/>
</dbReference>
<dbReference type="SMART" id="SM00304">
    <property type="entry name" value="HAMP"/>
    <property type="match status" value="1"/>
</dbReference>
<evidence type="ECO:0000256" key="6">
    <source>
        <dbReference type="PROSITE-ProRule" id="PRU00284"/>
    </source>
</evidence>
<dbReference type="Pfam" id="PF00015">
    <property type="entry name" value="MCPsignal"/>
    <property type="match status" value="1"/>
</dbReference>
<dbReference type="PANTHER" id="PTHR32089">
    <property type="entry name" value="METHYL-ACCEPTING CHEMOTAXIS PROTEIN MCPB"/>
    <property type="match status" value="1"/>
</dbReference>
<evidence type="ECO:0000256" key="7">
    <source>
        <dbReference type="SAM" id="Coils"/>
    </source>
</evidence>
<dbReference type="SMART" id="SM00283">
    <property type="entry name" value="MA"/>
    <property type="match status" value="1"/>
</dbReference>
<organism evidence="12 13">
    <name type="scientific">Domibacillus antri</name>
    <dbReference type="NCBI Taxonomy" id="1714264"/>
    <lineage>
        <taxon>Bacteria</taxon>
        <taxon>Bacillati</taxon>
        <taxon>Bacillota</taxon>
        <taxon>Bacilli</taxon>
        <taxon>Bacillales</taxon>
        <taxon>Bacillaceae</taxon>
        <taxon>Domibacillus</taxon>
    </lineage>
</organism>
<dbReference type="CDD" id="cd19411">
    <property type="entry name" value="MCP2201-like_sensor"/>
    <property type="match status" value="1"/>
</dbReference>
<evidence type="ECO:0000256" key="3">
    <source>
        <dbReference type="ARBA" id="ARBA00023136"/>
    </source>
</evidence>
<feature type="coiled-coil region" evidence="7">
    <location>
        <begin position="78"/>
        <end position="131"/>
    </location>
</feature>
<dbReference type="AlphaFoldDB" id="A0A1Q8Q4Z1"/>
<dbReference type="Proteomes" id="UP000185568">
    <property type="component" value="Unassembled WGS sequence"/>
</dbReference>
<dbReference type="InterPro" id="IPR003660">
    <property type="entry name" value="HAMP_dom"/>
</dbReference>
<dbReference type="CDD" id="cd06225">
    <property type="entry name" value="HAMP"/>
    <property type="match status" value="1"/>
</dbReference>
<keyword evidence="4 6" id="KW-0807">Transducer</keyword>
<keyword evidence="7" id="KW-0175">Coiled coil</keyword>
<evidence type="ECO:0000256" key="4">
    <source>
        <dbReference type="ARBA" id="ARBA00023224"/>
    </source>
</evidence>
<sequence length="564" mass="62141">MKITVQKKLLGGFLIVLVFLGIVGGMGSYELTNVNESYEELLEDRVTKLAAAKDMKQEMTNQALHVRGFVISNDEEYITKYEESVQEFEKMLQALKTTTYSEKGKDIVQRIENINNEYQKIIQQALELKKNGDENGYLQIMSSSAPAVNAEFMKSLQELETFQFDNMAQGREAASQLVANVIFTSFIILIVALLVSLGVALWISRQISKPILTLVSSMKQVASGDLSVQEVKIKSRDELRDLGAAFNQMVRDLRPIVSDVRDSSTQVAASSEQLNASAEESSSASEEIAQLIQQSAEGMEQQLHYFNNVQTSMEEIAVRMEKMNVSSEDMLHSTESANSMTKDGSAAVQKVFEQMNKINNSALSTTDVIRSLGERSKEIHDIVSFITDISAQTNLLALNAAIEAARAGEHGKGFAVVANEVRKLAEESRKSAEQITQMITMIQEETHQAVLSMEQQNKEVEEGLSFTDEANGAFTEIEVSVGQVTNKVKEMSSSIKELDALSEKIVKALENVKQIAEASVAASQQVSAGTEENVAVIEEVSANAQNLAMLAENLQKSVSRFKLD</sequence>
<dbReference type="Gene3D" id="1.10.8.500">
    <property type="entry name" value="HAMP domain in histidine kinase"/>
    <property type="match status" value="1"/>
</dbReference>
<comment type="subcellular location">
    <subcellularLocation>
        <location evidence="1">Cell membrane</location>
    </subcellularLocation>
</comment>
<dbReference type="GO" id="GO:0005886">
    <property type="term" value="C:plasma membrane"/>
    <property type="evidence" value="ECO:0007669"/>
    <property type="project" value="UniProtKB-SubCell"/>
</dbReference>
<evidence type="ECO:0000256" key="1">
    <source>
        <dbReference type="ARBA" id="ARBA00004236"/>
    </source>
</evidence>
<keyword evidence="13" id="KW-1185">Reference proteome</keyword>
<dbReference type="EMBL" id="MSDU01000019">
    <property type="protein sequence ID" value="OLN22409.1"/>
    <property type="molecule type" value="Genomic_DNA"/>
</dbReference>
<evidence type="ECO:0000256" key="9">
    <source>
        <dbReference type="SAM" id="Phobius"/>
    </source>
</evidence>
<proteinExistence type="inferred from homology"/>
<accession>A0A1Q8Q4Z1</accession>
<dbReference type="InterPro" id="IPR047347">
    <property type="entry name" value="YvaQ-like_sensor"/>
</dbReference>
<feature type="domain" description="Methyl-accepting transducer" evidence="10">
    <location>
        <begin position="277"/>
        <end position="513"/>
    </location>
</feature>
<reference evidence="12 13" key="1">
    <citation type="submission" date="2016-12" db="EMBL/GenBank/DDBJ databases">
        <title>Domibacillus antri genome sequencing.</title>
        <authorList>
            <person name="Verma A."/>
            <person name="Krishnamurthi S."/>
        </authorList>
    </citation>
    <scope>NUCLEOTIDE SEQUENCE [LARGE SCALE GENOMIC DNA]</scope>
    <source>
        <strain evidence="12 13">XD80</strain>
    </source>
</reference>
<evidence type="ECO:0000259" key="10">
    <source>
        <dbReference type="PROSITE" id="PS50111"/>
    </source>
</evidence>
<keyword evidence="2" id="KW-1003">Cell membrane</keyword>
<evidence type="ECO:0000313" key="12">
    <source>
        <dbReference type="EMBL" id="OLN22409.1"/>
    </source>
</evidence>
<feature type="transmembrane region" description="Helical" evidence="9">
    <location>
        <begin position="177"/>
        <end position="203"/>
    </location>
</feature>
<dbReference type="CDD" id="cd11386">
    <property type="entry name" value="MCP_signal"/>
    <property type="match status" value="1"/>
</dbReference>
<evidence type="ECO:0000259" key="11">
    <source>
        <dbReference type="PROSITE" id="PS50885"/>
    </source>
</evidence>
<dbReference type="OrthoDB" id="107771at2"/>
<evidence type="ECO:0000256" key="5">
    <source>
        <dbReference type="ARBA" id="ARBA00029447"/>
    </source>
</evidence>
<feature type="domain" description="HAMP" evidence="11">
    <location>
        <begin position="205"/>
        <end position="258"/>
    </location>
</feature>
<comment type="caution">
    <text evidence="12">The sequence shown here is derived from an EMBL/GenBank/DDBJ whole genome shotgun (WGS) entry which is preliminary data.</text>
</comment>
<feature type="coiled-coil region" evidence="7">
    <location>
        <begin position="498"/>
        <end position="557"/>
    </location>
</feature>
<keyword evidence="9" id="KW-1133">Transmembrane helix</keyword>
<evidence type="ECO:0008006" key="14">
    <source>
        <dbReference type="Google" id="ProtNLM"/>
    </source>
</evidence>
<gene>
    <name evidence="12" type="ORF">BTO30_09675</name>
</gene>
<comment type="similarity">
    <text evidence="5">Belongs to the methyl-accepting chemotaxis (MCP) protein family.</text>
</comment>
<dbReference type="GO" id="GO:0007165">
    <property type="term" value="P:signal transduction"/>
    <property type="evidence" value="ECO:0007669"/>
    <property type="project" value="UniProtKB-KW"/>
</dbReference>
<protein>
    <recommendedName>
        <fullName evidence="14">Methyl-accepting chemotaxis protein</fullName>
    </recommendedName>
</protein>
<dbReference type="Gene3D" id="1.10.287.950">
    <property type="entry name" value="Methyl-accepting chemotaxis protein"/>
    <property type="match status" value="1"/>
</dbReference>
<feature type="region of interest" description="Disordered" evidence="8">
    <location>
        <begin position="268"/>
        <end position="287"/>
    </location>
</feature>
<evidence type="ECO:0000256" key="2">
    <source>
        <dbReference type="ARBA" id="ARBA00022475"/>
    </source>
</evidence>
<keyword evidence="3 9" id="KW-0472">Membrane</keyword>
<dbReference type="PROSITE" id="PS50885">
    <property type="entry name" value="HAMP"/>
    <property type="match status" value="1"/>
</dbReference>
<dbReference type="PROSITE" id="PS50111">
    <property type="entry name" value="CHEMOTAXIS_TRANSDUC_2"/>
    <property type="match status" value="1"/>
</dbReference>
<keyword evidence="9" id="KW-0812">Transmembrane</keyword>
<dbReference type="SUPFAM" id="SSF58104">
    <property type="entry name" value="Methyl-accepting chemotaxis protein (MCP) signaling domain"/>
    <property type="match status" value="1"/>
</dbReference>
<evidence type="ECO:0000256" key="8">
    <source>
        <dbReference type="SAM" id="MobiDB-lite"/>
    </source>
</evidence>
<dbReference type="PANTHER" id="PTHR32089:SF112">
    <property type="entry name" value="LYSOZYME-LIKE PROTEIN-RELATED"/>
    <property type="match status" value="1"/>
</dbReference>
<dbReference type="STRING" id="1714264.BTO30_09675"/>
<name>A0A1Q8Q4Z1_9BACI</name>
<evidence type="ECO:0000313" key="13">
    <source>
        <dbReference type="Proteomes" id="UP000185568"/>
    </source>
</evidence>